<dbReference type="RefSeq" id="WP_243263554.1">
    <property type="nucleotide sequence ID" value="NZ_CP085146.1"/>
</dbReference>
<dbReference type="Gene3D" id="3.20.20.140">
    <property type="entry name" value="Metal-dependent hydrolases"/>
    <property type="match status" value="1"/>
</dbReference>
<dbReference type="Proteomes" id="UP000831019">
    <property type="component" value="Plasmid pDSM109990_b"/>
</dbReference>
<keyword evidence="5" id="KW-1185">Reference proteome</keyword>
<organism evidence="4 5">
    <name type="scientific">Sulfitobacter dubius</name>
    <dbReference type="NCBI Taxonomy" id="218673"/>
    <lineage>
        <taxon>Bacteria</taxon>
        <taxon>Pseudomonadati</taxon>
        <taxon>Pseudomonadota</taxon>
        <taxon>Alphaproteobacteria</taxon>
        <taxon>Rhodobacterales</taxon>
        <taxon>Roseobacteraceae</taxon>
        <taxon>Sulfitobacter</taxon>
    </lineage>
</organism>
<reference evidence="5" key="1">
    <citation type="journal article" date="2022" name="Microorganisms">
        <title>Beyond the ABCs#Discovery of Three New Plasmid Types in Rhodobacterales (RepQ, RepY, RepW).</title>
        <authorList>
            <person name="Freese H.M."/>
            <person name="Ringel V."/>
            <person name="Overmann J."/>
            <person name="Petersen J."/>
        </authorList>
    </citation>
    <scope>NUCLEOTIDE SEQUENCE [LARGE SCALE GENOMIC DNA]</scope>
    <source>
        <strain evidence="5">DSM 109990</strain>
        <plasmid evidence="5">pDSM109990_b</plasmid>
    </source>
</reference>
<keyword evidence="4" id="KW-0614">Plasmid</keyword>
<evidence type="ECO:0000313" key="5">
    <source>
        <dbReference type="Proteomes" id="UP000831019"/>
    </source>
</evidence>
<dbReference type="Pfam" id="PF01979">
    <property type="entry name" value="Amidohydro_1"/>
    <property type="match status" value="1"/>
</dbReference>
<evidence type="ECO:0000259" key="3">
    <source>
        <dbReference type="Pfam" id="PF01979"/>
    </source>
</evidence>
<dbReference type="GO" id="GO:0018788">
    <property type="term" value="F:atrazine chlorohydrolase activity"/>
    <property type="evidence" value="ECO:0007669"/>
    <property type="project" value="UniProtKB-EC"/>
</dbReference>
<dbReference type="SUPFAM" id="SSF51338">
    <property type="entry name" value="Composite domain of metallo-dependent hydrolases"/>
    <property type="match status" value="1"/>
</dbReference>
<dbReference type="InterPro" id="IPR011059">
    <property type="entry name" value="Metal-dep_hydrolase_composite"/>
</dbReference>
<evidence type="ECO:0000313" key="4">
    <source>
        <dbReference type="EMBL" id="UOA16788.1"/>
    </source>
</evidence>
<keyword evidence="2 4" id="KW-0378">Hydrolase</keyword>
<proteinExistence type="inferred from homology"/>
<feature type="domain" description="Amidohydrolase-related" evidence="3">
    <location>
        <begin position="58"/>
        <end position="423"/>
    </location>
</feature>
<dbReference type="SUPFAM" id="SSF51556">
    <property type="entry name" value="Metallo-dependent hydrolases"/>
    <property type="match status" value="1"/>
</dbReference>
<protein>
    <submittedName>
        <fullName evidence="4">Atrazine chlorohydrolase</fullName>
        <ecNumber evidence="4">3.8.1.8</ecNumber>
    </submittedName>
</protein>
<dbReference type="InterPro" id="IPR006680">
    <property type="entry name" value="Amidohydro-rel"/>
</dbReference>
<sequence>MTTRAITNTTAITMDPARRVIENATILMEADRITAVGPASEISVPIEADRIAGEDMITLPGLIDSHAHAGHGLTRNLGGGDGDAWFQACEDIYTRGSTPGFWQAEARLSGLERLKAGITTCTMLLGGGADHYRTDTTEAGDLHCAATREIGIRTMLAVGLNRRPFPKRYTSLDLARDITLSFEDQMAVCGELAQNHNDLLDSRTGICLIMPVYSPAEATQDPDEICQMCDAAMALREKHGLRFTQDGHREGSIALAESFGILGPWAYLSHSVDLTAEDMEAAKRSGASIVHNPSAIMSVLGRCPAPELREMGVNVALGSDAAAPDRGYDMFRHMAQCLHYHRRHFRDPEVMMPLDVLEMCTIDAAKAIGLEDELGSLEVGKKADIILLDRRKPHLYPPMMPLTTVAQFANAADVDTVIVNGEIRMQNRRTALDEGAILDAAAQELQEAVARCDLTHLLAEQGAAG</sequence>
<dbReference type="InterPro" id="IPR032466">
    <property type="entry name" value="Metal_Hydrolase"/>
</dbReference>
<accession>A0ABY3ZQ73</accession>
<comment type="similarity">
    <text evidence="1">Belongs to the metallo-dependent hydrolases superfamily. ATZ/TRZ family.</text>
</comment>
<dbReference type="PANTHER" id="PTHR43794">
    <property type="entry name" value="AMINOHYDROLASE SSNA-RELATED"/>
    <property type="match status" value="1"/>
</dbReference>
<geneLocation type="plasmid" evidence="4 5">
    <name>pDSM109990_b</name>
</geneLocation>
<dbReference type="Gene3D" id="2.30.40.10">
    <property type="entry name" value="Urease, subunit C, domain 1"/>
    <property type="match status" value="1"/>
</dbReference>
<evidence type="ECO:0000256" key="1">
    <source>
        <dbReference type="ARBA" id="ARBA00006745"/>
    </source>
</evidence>
<dbReference type="EC" id="3.8.1.8" evidence="4"/>
<dbReference type="PANTHER" id="PTHR43794:SF11">
    <property type="entry name" value="AMIDOHYDROLASE-RELATED DOMAIN-CONTAINING PROTEIN"/>
    <property type="match status" value="1"/>
</dbReference>
<name>A0ABY3ZQ73_9RHOB</name>
<dbReference type="InterPro" id="IPR050287">
    <property type="entry name" value="MTA/SAH_deaminase"/>
</dbReference>
<evidence type="ECO:0000256" key="2">
    <source>
        <dbReference type="ARBA" id="ARBA00022801"/>
    </source>
</evidence>
<gene>
    <name evidence="4" type="primary">atzA</name>
    <name evidence="4" type="ORF">DSM109990_03674</name>
</gene>
<dbReference type="EMBL" id="CP085146">
    <property type="protein sequence ID" value="UOA16788.1"/>
    <property type="molecule type" value="Genomic_DNA"/>
</dbReference>